<comment type="function">
    <text evidence="1 13">Transfers the gamma-phosphate of ATP to the 4'-position of a tetraacyldisaccharide 1-phosphate intermediate (termed DS-1-P) to form tetraacyldisaccharide 1,4'-bis-phosphate (lipid IVA).</text>
</comment>
<dbReference type="AlphaFoldDB" id="A0A953M0E5"/>
<comment type="caution">
    <text evidence="14">The sequence shown here is derived from an EMBL/GenBank/DDBJ whole genome shotgun (WGS) entry which is preliminary data.</text>
</comment>
<dbReference type="SUPFAM" id="SSF53807">
    <property type="entry name" value="Helical backbone' metal receptor"/>
    <property type="match status" value="1"/>
</dbReference>
<keyword evidence="7 13" id="KW-0808">Transferase</keyword>
<dbReference type="HAMAP" id="MF_00409">
    <property type="entry name" value="LpxK"/>
    <property type="match status" value="1"/>
</dbReference>
<evidence type="ECO:0000256" key="9">
    <source>
        <dbReference type="ARBA" id="ARBA00022777"/>
    </source>
</evidence>
<dbReference type="GO" id="GO:0009029">
    <property type="term" value="F:lipid-A 4'-kinase activity"/>
    <property type="evidence" value="ECO:0007669"/>
    <property type="project" value="UniProtKB-UniRule"/>
</dbReference>
<dbReference type="GO" id="GO:0009244">
    <property type="term" value="P:lipopolysaccharide core region biosynthetic process"/>
    <property type="evidence" value="ECO:0007669"/>
    <property type="project" value="TreeGrafter"/>
</dbReference>
<keyword evidence="11 13" id="KW-0443">Lipid metabolism</keyword>
<evidence type="ECO:0000256" key="8">
    <source>
        <dbReference type="ARBA" id="ARBA00022741"/>
    </source>
</evidence>
<name>A0A953M0E5_9BACT</name>
<comment type="catalytic activity">
    <reaction evidence="13">
        <text>a lipid A disaccharide + ATP = a lipid IVA + ADP + H(+)</text>
        <dbReference type="Rhea" id="RHEA:67840"/>
        <dbReference type="ChEBI" id="CHEBI:15378"/>
        <dbReference type="ChEBI" id="CHEBI:30616"/>
        <dbReference type="ChEBI" id="CHEBI:176343"/>
        <dbReference type="ChEBI" id="CHEBI:176425"/>
        <dbReference type="ChEBI" id="CHEBI:456216"/>
        <dbReference type="EC" id="2.7.1.130"/>
    </reaction>
</comment>
<comment type="similarity">
    <text evidence="13">Belongs to the LpxK family.</text>
</comment>
<evidence type="ECO:0000256" key="12">
    <source>
        <dbReference type="ARBA" id="ARBA00029757"/>
    </source>
</evidence>
<dbReference type="EMBL" id="JAIOIV010000018">
    <property type="protein sequence ID" value="MBZ0155085.1"/>
    <property type="molecule type" value="Genomic_DNA"/>
</dbReference>
<accession>A0A953M0E5</accession>
<evidence type="ECO:0000256" key="13">
    <source>
        <dbReference type="HAMAP-Rule" id="MF_00409"/>
    </source>
</evidence>
<reference evidence="14" key="2">
    <citation type="submission" date="2021-08" db="EMBL/GenBank/DDBJ databases">
        <authorList>
            <person name="Dalcin Martins P."/>
        </authorList>
    </citation>
    <scope>NUCLEOTIDE SEQUENCE</scope>
    <source>
        <strain evidence="14">MAG_39</strain>
    </source>
</reference>
<keyword evidence="8 13" id="KW-0547">Nucleotide-binding</keyword>
<keyword evidence="5 13" id="KW-0444">Lipid biosynthesis</keyword>
<sequence>MNPAEFLYYIGYSLKKKHALKHRRRLPHAVISIGNITVGGTGKTPAVIAVAEEARRRGFLPLVLTRGYRGRAHGPCFVAEREKGGMEVRKLLQELPSPPFCCTAGEAGDEPALMAGRLPGVPIIKCADRYAGGMFALASLGPGVRLPLLFILDDGFQHWRLEREADVVLVDGMNPYGNRRMLPSGPLRGPLDELRRAHLLVITKTHNEEVRQDLERINPDAPVYFSRYRVRGVRNARGEAISIEMLTGKRVYAFCGIARPESFIRTVESLGAQVCGVRTYRDHHRYTESDCLHLRRQGREAECDFLITTEKDRVKLGGIPLPENLLCLEIEWAVDEEFYNDLFRRVS</sequence>
<keyword evidence="6 13" id="KW-0441">Lipid A biosynthesis</keyword>
<reference evidence="14" key="1">
    <citation type="journal article" date="2021" name="bioRxiv">
        <title>Unraveling nitrogen, sulfur and carbon metabolic pathways and microbial community transcriptional responses to substrate deprivation and toxicity stresses in a bioreactor mimicking anoxic brackish coastal sediment conditions.</title>
        <authorList>
            <person name="Martins P.D."/>
            <person name="Echeveste M.J."/>
            <person name="Arshad A."/>
            <person name="Kurth J."/>
            <person name="Ouboter H."/>
            <person name="Jetten M.S.M."/>
            <person name="Welte C.U."/>
        </authorList>
    </citation>
    <scope>NUCLEOTIDE SEQUENCE</scope>
    <source>
        <strain evidence="14">MAG_39</strain>
    </source>
</reference>
<evidence type="ECO:0000256" key="6">
    <source>
        <dbReference type="ARBA" id="ARBA00022556"/>
    </source>
</evidence>
<dbReference type="NCBIfam" id="TIGR00682">
    <property type="entry name" value="lpxK"/>
    <property type="match status" value="1"/>
</dbReference>
<evidence type="ECO:0000256" key="1">
    <source>
        <dbReference type="ARBA" id="ARBA00002274"/>
    </source>
</evidence>
<evidence type="ECO:0000256" key="7">
    <source>
        <dbReference type="ARBA" id="ARBA00022679"/>
    </source>
</evidence>
<keyword evidence="9 13" id="KW-0418">Kinase</keyword>
<proteinExistence type="inferred from homology"/>
<keyword evidence="10 13" id="KW-0067">ATP-binding</keyword>
<dbReference type="EC" id="2.7.1.130" evidence="3 13"/>
<gene>
    <name evidence="13 14" type="primary">lpxK</name>
    <name evidence="14" type="ORF">K8I29_02585</name>
</gene>
<evidence type="ECO:0000256" key="10">
    <source>
        <dbReference type="ARBA" id="ARBA00022840"/>
    </source>
</evidence>
<dbReference type="Proteomes" id="UP000705867">
    <property type="component" value="Unassembled WGS sequence"/>
</dbReference>
<organism evidence="14 15">
    <name type="scientific">Candidatus Nitrobium versatile</name>
    <dbReference type="NCBI Taxonomy" id="2884831"/>
    <lineage>
        <taxon>Bacteria</taxon>
        <taxon>Pseudomonadati</taxon>
        <taxon>Nitrospirota</taxon>
        <taxon>Nitrospiria</taxon>
        <taxon>Nitrospirales</taxon>
        <taxon>Nitrospiraceae</taxon>
        <taxon>Candidatus Nitrobium</taxon>
    </lineage>
</organism>
<dbReference type="GO" id="GO:0009245">
    <property type="term" value="P:lipid A biosynthetic process"/>
    <property type="evidence" value="ECO:0007669"/>
    <property type="project" value="UniProtKB-UniRule"/>
</dbReference>
<dbReference type="PANTHER" id="PTHR42724">
    <property type="entry name" value="TETRAACYLDISACCHARIDE 4'-KINASE"/>
    <property type="match status" value="1"/>
</dbReference>
<dbReference type="GO" id="GO:0005886">
    <property type="term" value="C:plasma membrane"/>
    <property type="evidence" value="ECO:0007669"/>
    <property type="project" value="TreeGrafter"/>
</dbReference>
<dbReference type="PANTHER" id="PTHR42724:SF1">
    <property type="entry name" value="TETRAACYLDISACCHARIDE 4'-KINASE, MITOCHONDRIAL-RELATED"/>
    <property type="match status" value="1"/>
</dbReference>
<evidence type="ECO:0000256" key="3">
    <source>
        <dbReference type="ARBA" id="ARBA00012071"/>
    </source>
</evidence>
<feature type="binding site" evidence="13">
    <location>
        <begin position="37"/>
        <end position="44"/>
    </location>
    <ligand>
        <name>ATP</name>
        <dbReference type="ChEBI" id="CHEBI:30616"/>
    </ligand>
</feature>
<protein>
    <recommendedName>
        <fullName evidence="4 13">Tetraacyldisaccharide 4'-kinase</fullName>
        <ecNumber evidence="3 13">2.7.1.130</ecNumber>
    </recommendedName>
    <alternativeName>
        <fullName evidence="12 13">Lipid A 4'-kinase</fullName>
    </alternativeName>
</protein>
<evidence type="ECO:0000256" key="2">
    <source>
        <dbReference type="ARBA" id="ARBA00004870"/>
    </source>
</evidence>
<dbReference type="GO" id="GO:0005524">
    <property type="term" value="F:ATP binding"/>
    <property type="evidence" value="ECO:0007669"/>
    <property type="project" value="UniProtKB-UniRule"/>
</dbReference>
<evidence type="ECO:0000256" key="11">
    <source>
        <dbReference type="ARBA" id="ARBA00023098"/>
    </source>
</evidence>
<evidence type="ECO:0000256" key="5">
    <source>
        <dbReference type="ARBA" id="ARBA00022516"/>
    </source>
</evidence>
<dbReference type="InterPro" id="IPR003758">
    <property type="entry name" value="LpxK"/>
</dbReference>
<dbReference type="Pfam" id="PF02606">
    <property type="entry name" value="LpxK"/>
    <property type="match status" value="1"/>
</dbReference>
<evidence type="ECO:0000313" key="15">
    <source>
        <dbReference type="Proteomes" id="UP000705867"/>
    </source>
</evidence>
<evidence type="ECO:0000313" key="14">
    <source>
        <dbReference type="EMBL" id="MBZ0155085.1"/>
    </source>
</evidence>
<evidence type="ECO:0000256" key="4">
    <source>
        <dbReference type="ARBA" id="ARBA00016436"/>
    </source>
</evidence>
<comment type="pathway">
    <text evidence="2 13">Glycolipid biosynthesis; lipid IV(A) biosynthesis; lipid IV(A) from (3R)-3-hydroxytetradecanoyl-[acyl-carrier-protein] and UDP-N-acetyl-alpha-D-glucosamine: step 6/6.</text>
</comment>